<dbReference type="Proteomes" id="UP000006898">
    <property type="component" value="Chromosome"/>
</dbReference>
<dbReference type="EMBL" id="FP565575">
    <property type="protein sequence ID" value="CBE69048.1"/>
    <property type="molecule type" value="Genomic_DNA"/>
</dbReference>
<evidence type="ECO:0000313" key="4">
    <source>
        <dbReference type="Proteomes" id="UP000006898"/>
    </source>
</evidence>
<dbReference type="KEGG" id="mox:DAMO_1998"/>
<dbReference type="InterPro" id="IPR013783">
    <property type="entry name" value="Ig-like_fold"/>
</dbReference>
<protein>
    <recommendedName>
        <fullName evidence="5">Bacterial repeat domain-containing protein</fullName>
    </recommendedName>
</protein>
<dbReference type="PANTHER" id="PTHR41775">
    <property type="entry name" value="SECRETED PROTEIN-RELATED"/>
    <property type="match status" value="1"/>
</dbReference>
<dbReference type="PANTHER" id="PTHR41775:SF1">
    <property type="entry name" value="PEPTIDASE M6-LIKE DOMAIN-CONTAINING PROTEIN"/>
    <property type="match status" value="1"/>
</dbReference>
<dbReference type="Pfam" id="PF07705">
    <property type="entry name" value="CARDB"/>
    <property type="match status" value="1"/>
</dbReference>
<dbReference type="STRING" id="671143.DAMO_1998"/>
<evidence type="ECO:0000259" key="1">
    <source>
        <dbReference type="Pfam" id="PF07705"/>
    </source>
</evidence>
<dbReference type="HOGENOM" id="CLU_406370_0_0_0"/>
<gene>
    <name evidence="3" type="ORF">DAMO_1998</name>
</gene>
<evidence type="ECO:0000313" key="3">
    <source>
        <dbReference type="EMBL" id="CBE69048.1"/>
    </source>
</evidence>
<dbReference type="Gene3D" id="2.60.40.10">
    <property type="entry name" value="Immunoglobulins"/>
    <property type="match status" value="1"/>
</dbReference>
<evidence type="ECO:0000259" key="2">
    <source>
        <dbReference type="Pfam" id="PF18998"/>
    </source>
</evidence>
<accession>D5MH17</accession>
<feature type="domain" description="Bacterial repeat" evidence="2">
    <location>
        <begin position="484"/>
        <end position="556"/>
    </location>
</feature>
<dbReference type="InterPro" id="IPR044060">
    <property type="entry name" value="Bacterial_rp_domain"/>
</dbReference>
<organism evidence="3 4">
    <name type="scientific">Methylomirabilis oxygeniifera</name>
    <dbReference type="NCBI Taxonomy" id="671143"/>
    <lineage>
        <taxon>Bacteria</taxon>
        <taxon>Candidatus Methylomirabilota</taxon>
        <taxon>Candidatus Methylomirabilia</taxon>
        <taxon>Candidatus Methylomirabilales</taxon>
        <taxon>Candidatus Methylomirabilaceae</taxon>
        <taxon>Candidatus Methylomirabilis</taxon>
    </lineage>
</organism>
<evidence type="ECO:0008006" key="5">
    <source>
        <dbReference type="Google" id="ProtNLM"/>
    </source>
</evidence>
<dbReference type="InterPro" id="IPR011635">
    <property type="entry name" value="CARDB"/>
</dbReference>
<dbReference type="PATRIC" id="fig|671143.5.peg.1765"/>
<feature type="domain" description="CARDB" evidence="1">
    <location>
        <begin position="576"/>
        <end position="669"/>
    </location>
</feature>
<dbReference type="Pfam" id="PF18998">
    <property type="entry name" value="Flg_new_2"/>
    <property type="match status" value="1"/>
</dbReference>
<reference evidence="3 4" key="1">
    <citation type="journal article" date="2010" name="Nature">
        <title>Nitrite-driven anaerobic methane oxidation by oxygenic bacteria.</title>
        <authorList>
            <person name="Ettwig K.F."/>
            <person name="Butler M.K."/>
            <person name="Le Paslier D."/>
            <person name="Pelletier E."/>
            <person name="Mangenot S."/>
            <person name="Kuypers M.M.M."/>
            <person name="Schreiber F."/>
            <person name="Dutilh B.E."/>
            <person name="Zedelius J."/>
            <person name="de Beer D."/>
            <person name="Gloerich J."/>
            <person name="Wessels H.J.C.T."/>
            <person name="van Allen T."/>
            <person name="Luesken F."/>
            <person name="Wu M."/>
            <person name="van de Pas-Schoonen K.T."/>
            <person name="Op den Camp H.J.M."/>
            <person name="Janssen-Megens E.M."/>
            <person name="Francoijs K-J."/>
            <person name="Stunnenberg H."/>
            <person name="Weissenbach J."/>
            <person name="Jetten M.S.M."/>
            <person name="Strous M."/>
        </authorList>
    </citation>
    <scope>NUCLEOTIDE SEQUENCE [LARGE SCALE GENOMIC DNA]</scope>
</reference>
<dbReference type="eggNOG" id="COG1572">
    <property type="taxonomic scope" value="Bacteria"/>
</dbReference>
<dbReference type="SUPFAM" id="SSF55486">
    <property type="entry name" value="Metalloproteases ('zincins'), catalytic domain"/>
    <property type="match status" value="1"/>
</dbReference>
<dbReference type="AlphaFoldDB" id="D5MH17"/>
<sequence>MNNGGEAMKVRGRLAARWMISGITSVILTWAVTLHPAIAQQVSLSGRLQVAWGDPSPDSRSEPVQAFAIIDDQDEWTPIVLNETLTRSFGGLQALQGKRVKVIGEMVHATYEGSHARPFADIQARSVEFEIPEGAGAATAEMPSSAVTGSQPWATILCRFSDSIGVTPHDVGFFNTLMGSSYLGHYWRELSYEQFNLTGSAVFGWYNLPHPRSYYVNDTGANLSRLKDDCTAVADTDVFFPNFAGINLVFNDTLDCCSWGAWGLRLDRDGESKSYGMTWIASWGHTQSLLAHEMGHGFGLPHSSGPYSVSHDSSWDVMSRRIGTCASSDAVYGCVAPHTIAYHKNMLGWIPFSRTYVHTVGSSHTITLERIAQPVSDDYLMAQIPIGGSRARFYTVEARYFAGHDENVPGEAVVIHDVDITRSRSAQVVDPDDNGDPNDSAAMWTPGETFTDSANQISVTVDAATATGFQVTITSFTSAPYVLTVTTAGTGSGIVTGDGIACPGDCAEVYNGGAVVTLNATANPGSLFVGWSGDPDCADGRLTIDTDKNCTATFASATGPDLIGTWSSVSQSCHRDRCTLRGDVQVVNQGDATAHASRLRIFLSDDAVLDPNDDTVLEGLRIRKLRLGRATMHKVKVRLRRRITASGKYLFAVVDALDRIAELDETNNLSMTGPIP</sequence>
<proteinExistence type="predicted"/>
<name>D5MH17_METO1</name>